<evidence type="ECO:0000256" key="3">
    <source>
        <dbReference type="ARBA" id="ARBA00020978"/>
    </source>
</evidence>
<organism evidence="10 11">
    <name type="scientific">Ridgeia piscesae</name>
    <name type="common">Tubeworm</name>
    <dbReference type="NCBI Taxonomy" id="27915"/>
    <lineage>
        <taxon>Eukaryota</taxon>
        <taxon>Metazoa</taxon>
        <taxon>Spiralia</taxon>
        <taxon>Lophotrochozoa</taxon>
        <taxon>Annelida</taxon>
        <taxon>Polychaeta</taxon>
        <taxon>Sedentaria</taxon>
        <taxon>Canalipalpata</taxon>
        <taxon>Sabellida</taxon>
        <taxon>Siboglinidae</taxon>
        <taxon>Ridgeia</taxon>
    </lineage>
</organism>
<keyword evidence="6" id="KW-0333">Golgi apparatus</keyword>
<dbReference type="GO" id="GO:0015031">
    <property type="term" value="P:protein transport"/>
    <property type="evidence" value="ECO:0007669"/>
    <property type="project" value="UniProtKB-KW"/>
</dbReference>
<keyword evidence="4" id="KW-0813">Transport</keyword>
<evidence type="ECO:0000256" key="5">
    <source>
        <dbReference type="ARBA" id="ARBA00022927"/>
    </source>
</evidence>
<feature type="compositionally biased region" description="Low complexity" evidence="9">
    <location>
        <begin position="963"/>
        <end position="979"/>
    </location>
</feature>
<dbReference type="GO" id="GO:0006891">
    <property type="term" value="P:intra-Golgi vesicle-mediated transport"/>
    <property type="evidence" value="ECO:0007669"/>
    <property type="project" value="InterPro"/>
</dbReference>
<dbReference type="InterPro" id="IPR033370">
    <property type="entry name" value="COG1"/>
</dbReference>
<keyword evidence="11" id="KW-1185">Reference proteome</keyword>
<dbReference type="GO" id="GO:0000139">
    <property type="term" value="C:Golgi membrane"/>
    <property type="evidence" value="ECO:0007669"/>
    <property type="project" value="UniProtKB-SubCell"/>
</dbReference>
<proteinExistence type="inferred from homology"/>
<comment type="subcellular location">
    <subcellularLocation>
        <location evidence="1">Golgi apparatus membrane</location>
        <topology evidence="1">Peripheral membrane protein</topology>
    </subcellularLocation>
</comment>
<name>A0AAD9P4M6_RIDPI</name>
<comment type="caution">
    <text evidence="10">The sequence shown here is derived from an EMBL/GenBank/DDBJ whole genome shotgun (WGS) entry which is preliminary data.</text>
</comment>
<feature type="compositionally biased region" description="Basic and acidic residues" evidence="9">
    <location>
        <begin position="321"/>
        <end position="351"/>
    </location>
</feature>
<sequence>MDTGALFEKYTIDEIRDIEKRTRQEIERKKEELRQMVGERYRDLIEAADTITEMKNSAENVVKSVSRMQHECQKKRDLARVKGTTDRNIHRKKEASFYAIAAQMKLLMDIPEQLFLLARHVHTGLQLDTQQSARILTSFPVLTRQWAAIGHFRSTILQVTAECLCSLLLLEGSTPRQVFNEYLLARTHAIQQLCQQDQAAVSIKTQVCDLGQMIVTTVHQIYTIFYSGHPDHSDTGQQAGDSQGQGTKAQVPCNLLMTTLAKVTDTGDEGAIITEAQMTVAMRHLPSNVTEFRPSLRHHATPVSTDNINKNCQQWINTTKGGEEREERRGEERRGEERRGEGRGGEETEKECISDVNAGLTKLLTFISTVRGLALIRDQVWVTLKQDDRLQTWDLVCEQVLNRKVALWQEFFLQLFTDRTKTLLQEQFVTALENSKQHVAKVLSDLTESTDSSTLAERNLAAYIWTESAHDIPANRAWVVAGSNKNISQGGSLMMKAYAYTPAAQRLCQSLDNKLHVLLEDASHYIVASDTPEEGSTAGGRTMSEGADIPVFAVDPFDKFMDRDTVVSFIQSASNDCIHRLLDHLSEQLDRSKEQLDTSSDPHSCVTIVHRVLLLARLTAALCELSPELQCCVGGSVLDNLDNSRSARRSVQGFTRGLSKTQENPQWVQLKTDLQQFTQQVFSVIHRSVVSCSRSLWTTHICRRLVSQFASSLLDRSPKAILQGSMRWDDIEIEEETEEGTAMKSTIHVPMHASCHLHSLLYELCENINRVGAHATDRVTLGAMVTEISDGIVTAYETFLDDNQKASVTSGDTGYDQLTLTQNRALQMLFDLKFVMKIFPRKVDGQLGSKYQQRMERLEERLEKHIDPFDLDVFMPYMQQHVVSQTQRCSVMYGALTSLNKHLTLTRNTRPPAGRQEQHNVLPLSNGKTRFQLLPLSVQSRSSDLPPIVQPPQMKLGPKSGMLSPPLSSPTVSPPEESTSFLGQMSTIWFSNVGGKAK</sequence>
<evidence type="ECO:0000256" key="6">
    <source>
        <dbReference type="ARBA" id="ARBA00023034"/>
    </source>
</evidence>
<dbReference type="EMBL" id="JAODUO010000145">
    <property type="protein sequence ID" value="KAK2188068.1"/>
    <property type="molecule type" value="Genomic_DNA"/>
</dbReference>
<evidence type="ECO:0000256" key="8">
    <source>
        <dbReference type="SAM" id="Coils"/>
    </source>
</evidence>
<dbReference type="Pfam" id="PF08700">
    <property type="entry name" value="VPS51_Exo84_N"/>
    <property type="match status" value="1"/>
</dbReference>
<dbReference type="PANTHER" id="PTHR31658">
    <property type="entry name" value="CONSERVED OLIGOMERIC GOLGI COMPLEX SUBUNIT 1"/>
    <property type="match status" value="1"/>
</dbReference>
<accession>A0AAD9P4M6</accession>
<evidence type="ECO:0000256" key="7">
    <source>
        <dbReference type="ARBA" id="ARBA00023136"/>
    </source>
</evidence>
<feature type="region of interest" description="Disordered" evidence="9">
    <location>
        <begin position="942"/>
        <end position="979"/>
    </location>
</feature>
<feature type="region of interest" description="Disordered" evidence="9">
    <location>
        <begin position="316"/>
        <end position="351"/>
    </location>
</feature>
<gene>
    <name evidence="10" type="ORF">NP493_145g03017</name>
</gene>
<dbReference type="GO" id="GO:0017119">
    <property type="term" value="C:Golgi transport complex"/>
    <property type="evidence" value="ECO:0007669"/>
    <property type="project" value="InterPro"/>
</dbReference>
<reference evidence="10" key="1">
    <citation type="journal article" date="2023" name="Mol. Biol. Evol.">
        <title>Third-Generation Sequencing Reveals the Adaptive Role of the Epigenome in Three Deep-Sea Polychaetes.</title>
        <authorList>
            <person name="Perez M."/>
            <person name="Aroh O."/>
            <person name="Sun Y."/>
            <person name="Lan Y."/>
            <person name="Juniper S.K."/>
            <person name="Young C.R."/>
            <person name="Angers B."/>
            <person name="Qian P.Y."/>
        </authorList>
    </citation>
    <scope>NUCLEOTIDE SEQUENCE</scope>
    <source>
        <strain evidence="10">R07B-5</strain>
    </source>
</reference>
<keyword evidence="8" id="KW-0175">Coiled coil</keyword>
<comment type="similarity">
    <text evidence="2">Belongs to the COG1 family.</text>
</comment>
<dbReference type="PANTHER" id="PTHR31658:SF0">
    <property type="entry name" value="CONSERVED OLIGOMERIC GOLGI COMPLEX SUBUNIT 1"/>
    <property type="match status" value="1"/>
</dbReference>
<dbReference type="Proteomes" id="UP001209878">
    <property type="component" value="Unassembled WGS sequence"/>
</dbReference>
<feature type="coiled-coil region" evidence="8">
    <location>
        <begin position="12"/>
        <end position="39"/>
    </location>
</feature>
<dbReference type="AlphaFoldDB" id="A0AAD9P4M6"/>
<evidence type="ECO:0000256" key="4">
    <source>
        <dbReference type="ARBA" id="ARBA00022448"/>
    </source>
</evidence>
<evidence type="ECO:0000256" key="9">
    <source>
        <dbReference type="SAM" id="MobiDB-lite"/>
    </source>
</evidence>
<evidence type="ECO:0000256" key="2">
    <source>
        <dbReference type="ARBA" id="ARBA00006653"/>
    </source>
</evidence>
<evidence type="ECO:0000313" key="10">
    <source>
        <dbReference type="EMBL" id="KAK2188068.1"/>
    </source>
</evidence>
<protein>
    <recommendedName>
        <fullName evidence="3">Conserved oligomeric Golgi complex subunit 1</fullName>
    </recommendedName>
</protein>
<evidence type="ECO:0000313" key="11">
    <source>
        <dbReference type="Proteomes" id="UP001209878"/>
    </source>
</evidence>
<keyword evidence="5" id="KW-0653">Protein transport</keyword>
<keyword evidence="7" id="KW-0472">Membrane</keyword>
<evidence type="ECO:0000256" key="1">
    <source>
        <dbReference type="ARBA" id="ARBA00004395"/>
    </source>
</evidence>